<evidence type="ECO:0000313" key="4">
    <source>
        <dbReference type="Proteomes" id="UP001500791"/>
    </source>
</evidence>
<keyword evidence="3" id="KW-0012">Acyltransferase</keyword>
<keyword evidence="4" id="KW-1185">Reference proteome</keyword>
<feature type="transmembrane region" description="Helical" evidence="1">
    <location>
        <begin position="204"/>
        <end position="222"/>
    </location>
</feature>
<protein>
    <submittedName>
        <fullName evidence="3">Acyltransferase</fullName>
    </submittedName>
</protein>
<keyword evidence="1" id="KW-0472">Membrane</keyword>
<keyword evidence="3" id="KW-0808">Transferase</keyword>
<evidence type="ECO:0000256" key="1">
    <source>
        <dbReference type="SAM" id="Phobius"/>
    </source>
</evidence>
<dbReference type="Proteomes" id="UP001500791">
    <property type="component" value="Unassembled WGS sequence"/>
</dbReference>
<dbReference type="PANTHER" id="PTHR23028:SF131">
    <property type="entry name" value="BLR2367 PROTEIN"/>
    <property type="match status" value="1"/>
</dbReference>
<name>A0ABP3HV00_9CAUL</name>
<feature type="transmembrane region" description="Helical" evidence="1">
    <location>
        <begin position="144"/>
        <end position="164"/>
    </location>
</feature>
<feature type="transmembrane region" description="Helical" evidence="1">
    <location>
        <begin position="319"/>
        <end position="340"/>
    </location>
</feature>
<gene>
    <name evidence="3" type="ORF">GCM10009093_02310</name>
</gene>
<feature type="transmembrane region" description="Helical" evidence="1">
    <location>
        <begin position="12"/>
        <end position="33"/>
    </location>
</feature>
<comment type="caution">
    <text evidence="3">The sequence shown here is derived from an EMBL/GenBank/DDBJ whole genome shotgun (WGS) entry which is preliminary data.</text>
</comment>
<keyword evidence="1" id="KW-1133">Transmembrane helix</keyword>
<dbReference type="GO" id="GO:0016746">
    <property type="term" value="F:acyltransferase activity"/>
    <property type="evidence" value="ECO:0007669"/>
    <property type="project" value="UniProtKB-KW"/>
</dbReference>
<keyword evidence="1" id="KW-0812">Transmembrane</keyword>
<evidence type="ECO:0000313" key="3">
    <source>
        <dbReference type="EMBL" id="GAA0378784.1"/>
    </source>
</evidence>
<dbReference type="PANTHER" id="PTHR23028">
    <property type="entry name" value="ACETYLTRANSFERASE"/>
    <property type="match status" value="1"/>
</dbReference>
<sequence>MTQIPAPKNLRPLTSLRFVAALWVVLFSFWPHLDTTLAPLLVEKGYLGVDLFFVLSGFILCHVYLERFGAGQFSYKAFIRARLARIYPLHLATLLAVMALGLAAGAAGIAISHNVLNWQSFIPNLLMVHAWGFTHEAGWNHPSWSISAEWFAYLTFPAYAFGAWRLRNRPLLAVLLAANFLVALHLLFPLWAGFSLTQATYHWGALRIVPCFAYGCALYLAYRQGPLHRPLAGTVLAVVLVLLSAGWLGSDTLTVLSCGSLIVALASLSDRNIPLLSSKPSVWLGEISYAIYMCCAPWLMVSTNLVARLTGDADKQFNLLIWLGIIIGLIVVSALAHHLIERPARQFLRR</sequence>
<feature type="transmembrane region" description="Helical" evidence="1">
    <location>
        <begin position="171"/>
        <end position="192"/>
    </location>
</feature>
<feature type="transmembrane region" description="Helical" evidence="1">
    <location>
        <begin position="253"/>
        <end position="269"/>
    </location>
</feature>
<dbReference type="RefSeq" id="WP_167178512.1">
    <property type="nucleotide sequence ID" value="NZ_BAAAEJ010000002.1"/>
</dbReference>
<dbReference type="EMBL" id="BAAAEJ010000002">
    <property type="protein sequence ID" value="GAA0378784.1"/>
    <property type="molecule type" value="Genomic_DNA"/>
</dbReference>
<accession>A0ABP3HV00</accession>
<dbReference type="Pfam" id="PF01757">
    <property type="entry name" value="Acyl_transf_3"/>
    <property type="match status" value="1"/>
</dbReference>
<organism evidence="3 4">
    <name type="scientific">Brevundimonas terrae</name>
    <dbReference type="NCBI Taxonomy" id="363631"/>
    <lineage>
        <taxon>Bacteria</taxon>
        <taxon>Pseudomonadati</taxon>
        <taxon>Pseudomonadota</taxon>
        <taxon>Alphaproteobacteria</taxon>
        <taxon>Caulobacterales</taxon>
        <taxon>Caulobacteraceae</taxon>
        <taxon>Brevundimonas</taxon>
    </lineage>
</organism>
<feature type="transmembrane region" description="Helical" evidence="1">
    <location>
        <begin position="229"/>
        <end position="247"/>
    </location>
</feature>
<feature type="transmembrane region" description="Helical" evidence="1">
    <location>
        <begin position="45"/>
        <end position="65"/>
    </location>
</feature>
<proteinExistence type="predicted"/>
<feature type="domain" description="Acyltransferase 3" evidence="2">
    <location>
        <begin position="15"/>
        <end position="336"/>
    </location>
</feature>
<dbReference type="InterPro" id="IPR050879">
    <property type="entry name" value="Acyltransferase_3"/>
</dbReference>
<evidence type="ECO:0000259" key="2">
    <source>
        <dbReference type="Pfam" id="PF01757"/>
    </source>
</evidence>
<feature type="transmembrane region" description="Helical" evidence="1">
    <location>
        <begin position="86"/>
        <end position="111"/>
    </location>
</feature>
<reference evidence="4" key="1">
    <citation type="journal article" date="2019" name="Int. J. Syst. Evol. Microbiol.">
        <title>The Global Catalogue of Microorganisms (GCM) 10K type strain sequencing project: providing services to taxonomists for standard genome sequencing and annotation.</title>
        <authorList>
            <consortium name="The Broad Institute Genomics Platform"/>
            <consortium name="The Broad Institute Genome Sequencing Center for Infectious Disease"/>
            <person name="Wu L."/>
            <person name="Ma J."/>
        </authorList>
    </citation>
    <scope>NUCLEOTIDE SEQUENCE [LARGE SCALE GENOMIC DNA]</scope>
    <source>
        <strain evidence="4">JCM 13476</strain>
    </source>
</reference>
<dbReference type="InterPro" id="IPR002656">
    <property type="entry name" value="Acyl_transf_3_dom"/>
</dbReference>
<feature type="transmembrane region" description="Helical" evidence="1">
    <location>
        <begin position="281"/>
        <end position="299"/>
    </location>
</feature>